<organism evidence="2 3">
    <name type="scientific">Novosphingobium clariflavum</name>
    <dbReference type="NCBI Taxonomy" id="2029884"/>
    <lineage>
        <taxon>Bacteria</taxon>
        <taxon>Pseudomonadati</taxon>
        <taxon>Pseudomonadota</taxon>
        <taxon>Alphaproteobacteria</taxon>
        <taxon>Sphingomonadales</taxon>
        <taxon>Sphingomonadaceae</taxon>
        <taxon>Novosphingobium</taxon>
    </lineage>
</organism>
<dbReference type="PROSITE" id="PS51257">
    <property type="entry name" value="PROKAR_LIPOPROTEIN"/>
    <property type="match status" value="1"/>
</dbReference>
<feature type="chain" id="PRO_5047066673" evidence="1">
    <location>
        <begin position="31"/>
        <end position="167"/>
    </location>
</feature>
<evidence type="ECO:0000256" key="1">
    <source>
        <dbReference type="SAM" id="SignalP"/>
    </source>
</evidence>
<name>A0ABV6SC94_9SPHN</name>
<reference evidence="2 3" key="1">
    <citation type="submission" date="2024-09" db="EMBL/GenBank/DDBJ databases">
        <authorList>
            <person name="Sun Q."/>
            <person name="Mori K."/>
        </authorList>
    </citation>
    <scope>NUCLEOTIDE SEQUENCE [LARGE SCALE GENOMIC DNA]</scope>
    <source>
        <strain evidence="2 3">CICC 11035S</strain>
    </source>
</reference>
<evidence type="ECO:0000313" key="3">
    <source>
        <dbReference type="Proteomes" id="UP001589858"/>
    </source>
</evidence>
<gene>
    <name evidence="2" type="ORF">ACFFF8_19810</name>
</gene>
<dbReference type="RefSeq" id="WP_267223486.1">
    <property type="nucleotide sequence ID" value="NZ_JAPCWC010000023.1"/>
</dbReference>
<proteinExistence type="predicted"/>
<sequence>MKRIAPGYRQRIALGLGVTLACTVAAPAQAAAPPSDIPDGLYGSVRESRETGDLGGLELRLFRERGVLLAEVVLCEGWCNVSHVVPVQATASGYSLRFTERYEGADGPGEIVTEVSLQRDGKGLRARVSAPGDGAAAEPGEDLRLRALKEPFGLAVAQREGSVAAHD</sequence>
<dbReference type="EMBL" id="JBHLTM010000076">
    <property type="protein sequence ID" value="MFC0686834.1"/>
    <property type="molecule type" value="Genomic_DNA"/>
</dbReference>
<comment type="caution">
    <text evidence="2">The sequence shown here is derived from an EMBL/GenBank/DDBJ whole genome shotgun (WGS) entry which is preliminary data.</text>
</comment>
<feature type="signal peptide" evidence="1">
    <location>
        <begin position="1"/>
        <end position="30"/>
    </location>
</feature>
<evidence type="ECO:0000313" key="2">
    <source>
        <dbReference type="EMBL" id="MFC0686834.1"/>
    </source>
</evidence>
<keyword evidence="1" id="KW-0732">Signal</keyword>
<keyword evidence="3" id="KW-1185">Reference proteome</keyword>
<protein>
    <submittedName>
        <fullName evidence="2">Uncharacterized protein</fullName>
    </submittedName>
</protein>
<dbReference type="Proteomes" id="UP001589858">
    <property type="component" value="Unassembled WGS sequence"/>
</dbReference>
<accession>A0ABV6SC94</accession>